<keyword evidence="3" id="KW-1185">Reference proteome</keyword>
<reference evidence="2 3" key="1">
    <citation type="submission" date="2016-03" db="EMBL/GenBank/DDBJ databases">
        <title>Draft genome sequence of Paenibacillus glacialis DSM 22343.</title>
        <authorList>
            <person name="Shin S.-K."/>
            <person name="Yi H."/>
        </authorList>
    </citation>
    <scope>NUCLEOTIDE SEQUENCE [LARGE SCALE GENOMIC DNA]</scope>
    <source>
        <strain evidence="2 3">DSM 22343</strain>
    </source>
</reference>
<dbReference type="Proteomes" id="UP000076967">
    <property type="component" value="Unassembled WGS sequence"/>
</dbReference>
<keyword evidence="1" id="KW-1133">Transmembrane helix</keyword>
<name>A0A168MIV3_9BACL</name>
<accession>A0A168MIV3</accession>
<keyword evidence="1" id="KW-0812">Transmembrane</keyword>
<dbReference type="STRING" id="494026.PGLA_04750"/>
<evidence type="ECO:0000313" key="2">
    <source>
        <dbReference type="EMBL" id="OAB44728.1"/>
    </source>
</evidence>
<gene>
    <name evidence="2" type="ORF">PGLA_04750</name>
</gene>
<comment type="caution">
    <text evidence="2">The sequence shown here is derived from an EMBL/GenBank/DDBJ whole genome shotgun (WGS) entry which is preliminary data.</text>
</comment>
<dbReference type="RefSeq" id="WP_068529510.1">
    <property type="nucleotide sequence ID" value="NZ_LVJH01000006.1"/>
</dbReference>
<organism evidence="2 3">
    <name type="scientific">Paenibacillus glacialis</name>
    <dbReference type="NCBI Taxonomy" id="494026"/>
    <lineage>
        <taxon>Bacteria</taxon>
        <taxon>Bacillati</taxon>
        <taxon>Bacillota</taxon>
        <taxon>Bacilli</taxon>
        <taxon>Bacillales</taxon>
        <taxon>Paenibacillaceae</taxon>
        <taxon>Paenibacillus</taxon>
    </lineage>
</organism>
<evidence type="ECO:0000256" key="1">
    <source>
        <dbReference type="SAM" id="Phobius"/>
    </source>
</evidence>
<protein>
    <submittedName>
        <fullName evidence="2">Uncharacterized protein</fullName>
    </submittedName>
</protein>
<feature type="transmembrane region" description="Helical" evidence="1">
    <location>
        <begin position="47"/>
        <end position="69"/>
    </location>
</feature>
<sequence length="486" mass="54718">MIEKEERILRQNADEVNKSVETLQEVKIYNAMRSGIMRGKKREKKHIYSFGIGAVITVAATILVMFSFFKEVPITEMTQDVVRSSVTKNWSDSDLFRSISMDDQSFESILDRNLIKPVYQSVEKGSFKVGVMGAVTDGRKVFILYSVHNKMDKPASVADASLDYGTIKAPSIGSYLTHNTNQILPGETSYFVYSAKLLPSVSYPKDVKFNVALAEQSETNSKYHTKFDVSFELDSNMFKDQQHVLSAERTLNVDGQVIKVTKVLYTPLGTYVDLEYDKDNEKQIFELINPVLIATKGGKTEKLYYPTLITLFNSEVYTDASKVTLVYKNIDYSQPDSITLKTLGISAVDKDQMKIVVDLNKKQIISAPGSDLELVEPEPENYAEEGEILLRQKIENETAQMSLTYPWFSNTFTDAQGQVHNNVRVNKTTSGGNFGGQSSKDNTVVNELRYRFGENAKDYPQPLTIAIAMYANPIMDTQSVELYAKD</sequence>
<dbReference type="EMBL" id="LVJH01000006">
    <property type="protein sequence ID" value="OAB44728.1"/>
    <property type="molecule type" value="Genomic_DNA"/>
</dbReference>
<dbReference type="AlphaFoldDB" id="A0A168MIV3"/>
<keyword evidence="1" id="KW-0472">Membrane</keyword>
<dbReference type="OrthoDB" id="2506333at2"/>
<evidence type="ECO:0000313" key="3">
    <source>
        <dbReference type="Proteomes" id="UP000076967"/>
    </source>
</evidence>
<proteinExistence type="predicted"/>